<proteinExistence type="predicted"/>
<reference evidence="1 2" key="1">
    <citation type="submission" date="2018-06" db="EMBL/GenBank/DDBJ databases">
        <title>The draft genome sequence of Crocinitomix sp. SM1701.</title>
        <authorList>
            <person name="Zhang X."/>
        </authorList>
    </citation>
    <scope>NUCLEOTIDE SEQUENCE [LARGE SCALE GENOMIC DNA]</scope>
    <source>
        <strain evidence="1 2">SM1701</strain>
    </source>
</reference>
<dbReference type="AlphaFoldDB" id="A0A2W1NCC8"/>
<name>A0A2W1NCC8_9FLAO</name>
<dbReference type="EMBL" id="QKSB01000017">
    <property type="protein sequence ID" value="PZE15766.1"/>
    <property type="molecule type" value="Genomic_DNA"/>
</dbReference>
<evidence type="ECO:0000313" key="1">
    <source>
        <dbReference type="EMBL" id="PZE15766.1"/>
    </source>
</evidence>
<dbReference type="OrthoDB" id="714416at2"/>
<keyword evidence="2" id="KW-1185">Reference proteome</keyword>
<comment type="caution">
    <text evidence="1">The sequence shown here is derived from an EMBL/GenBank/DDBJ whole genome shotgun (WGS) entry which is preliminary data.</text>
</comment>
<gene>
    <name evidence="1" type="ORF">DNU06_16455</name>
</gene>
<dbReference type="RefSeq" id="WP_111064601.1">
    <property type="nucleotide sequence ID" value="NZ_JBHUCU010000001.1"/>
</dbReference>
<evidence type="ECO:0000313" key="2">
    <source>
        <dbReference type="Proteomes" id="UP000249248"/>
    </source>
</evidence>
<protein>
    <submittedName>
        <fullName evidence="1">Uncharacterized protein</fullName>
    </submittedName>
</protein>
<accession>A0A2W1NCC8</accession>
<dbReference type="Proteomes" id="UP000249248">
    <property type="component" value="Unassembled WGS sequence"/>
</dbReference>
<sequence>MSKQLTNQLFVLIKSLSKAEKRHFTLYAKRSSGAKELKFLALFKVLDGQQKYDEEKLLKKIPHVNKTQLSNLKAHLYDQLLVSLRLLNRKEEDLHIREIVDFAKVLYQKGLFLQSLAQLAKARTLAESSNKLTLFLAILEFEKSIESQYITRSHKTRSDELTQMTQETRKVINMESQWSDFSLQLYGLYLKIGHVRNNADYKKVTLFFKQGLPLEKDLTLGFYGQVYKLESYVWYHFIVQNFEQCYKYSRAWINVFEKEPSFKSITPDIYMKGLHNLISALFFCQDNQRFSIYFMELNNFITDNTAIFTQKNKILAFLYLETARLNQYFLNAEFSKGIMYLDDLDAQISSYDIYIDEHRKLVLYYKMACMKFGAADYKGCIDYLNRIINNKMSHLKEDIQSFARILNLIAHYELGNDDLIDYQVRSTYRYLLKVKDLQLVQIEILRFLKRSVYMNRIDITEDFRDLKNKLEIIFTNKFERRPLLYLDLLAWLESKIQNLSLEEVLQKRLNKGEH</sequence>
<organism evidence="1 2">
    <name type="scientific">Putridiphycobacter roseus</name>
    <dbReference type="NCBI Taxonomy" id="2219161"/>
    <lineage>
        <taxon>Bacteria</taxon>
        <taxon>Pseudomonadati</taxon>
        <taxon>Bacteroidota</taxon>
        <taxon>Flavobacteriia</taxon>
        <taxon>Flavobacteriales</taxon>
        <taxon>Crocinitomicaceae</taxon>
        <taxon>Putridiphycobacter</taxon>
    </lineage>
</organism>